<dbReference type="EMBL" id="MNAD01000670">
    <property type="protein sequence ID" value="OJT11219.1"/>
    <property type="molecule type" value="Genomic_DNA"/>
</dbReference>
<sequence>MTTHFTESESAGDRHMGKTHSTPILKVLSNTTRKHHGDLRRPHERERFAEDVTGPLFTS</sequence>
<comment type="caution">
    <text evidence="2">The sequence shown here is derived from an EMBL/GenBank/DDBJ whole genome shotgun (WGS) entry which is preliminary data.</text>
</comment>
<reference evidence="2 3" key="1">
    <citation type="submission" date="2016-10" db="EMBL/GenBank/DDBJ databases">
        <title>Genome sequence of the basidiomycete white-rot fungus Trametes pubescens.</title>
        <authorList>
            <person name="Makela M.R."/>
            <person name="Granchi Z."/>
            <person name="Peng M."/>
            <person name="De Vries R.P."/>
            <person name="Grigoriev I."/>
            <person name="Riley R."/>
            <person name="Hilden K."/>
        </authorList>
    </citation>
    <scope>NUCLEOTIDE SEQUENCE [LARGE SCALE GENOMIC DNA]</scope>
    <source>
        <strain evidence="2 3">FBCC735</strain>
    </source>
</reference>
<name>A0A1M2VUC6_TRAPU</name>
<accession>A0A1M2VUC6</accession>
<dbReference type="Proteomes" id="UP000184267">
    <property type="component" value="Unassembled WGS sequence"/>
</dbReference>
<evidence type="ECO:0000313" key="2">
    <source>
        <dbReference type="EMBL" id="OJT11219.1"/>
    </source>
</evidence>
<protein>
    <submittedName>
        <fullName evidence="2">Uncharacterized protein</fullName>
    </submittedName>
</protein>
<dbReference type="AlphaFoldDB" id="A0A1M2VUC6"/>
<organism evidence="2 3">
    <name type="scientific">Trametes pubescens</name>
    <name type="common">White-rot fungus</name>
    <dbReference type="NCBI Taxonomy" id="154538"/>
    <lineage>
        <taxon>Eukaryota</taxon>
        <taxon>Fungi</taxon>
        <taxon>Dikarya</taxon>
        <taxon>Basidiomycota</taxon>
        <taxon>Agaricomycotina</taxon>
        <taxon>Agaricomycetes</taxon>
        <taxon>Polyporales</taxon>
        <taxon>Polyporaceae</taxon>
        <taxon>Trametes</taxon>
    </lineage>
</organism>
<gene>
    <name evidence="2" type="ORF">TRAPUB_12263</name>
</gene>
<keyword evidence="3" id="KW-1185">Reference proteome</keyword>
<proteinExistence type="predicted"/>
<evidence type="ECO:0000313" key="3">
    <source>
        <dbReference type="Proteomes" id="UP000184267"/>
    </source>
</evidence>
<evidence type="ECO:0000256" key="1">
    <source>
        <dbReference type="SAM" id="MobiDB-lite"/>
    </source>
</evidence>
<feature type="region of interest" description="Disordered" evidence="1">
    <location>
        <begin position="1"/>
        <end position="59"/>
    </location>
</feature>
<feature type="compositionally biased region" description="Basic and acidic residues" evidence="1">
    <location>
        <begin position="39"/>
        <end position="50"/>
    </location>
</feature>